<dbReference type="InterPro" id="IPR019180">
    <property type="entry name" value="Oxidoreductase-like_N"/>
</dbReference>
<sequence>MVKGITHKGVDGVVVDIDPKDEKFYYRVKTSSTPPAQYSWIPKDAVVLLDPSCTPPRPNEPTNCCGSECPDCVWICYWKDLEDYNNVINGNI</sequence>
<name>A0A9W7KZI2_9STRA</name>
<evidence type="ECO:0000313" key="3">
    <source>
        <dbReference type="Proteomes" id="UP001165122"/>
    </source>
</evidence>
<accession>A0A9W7KZI2</accession>
<gene>
    <name evidence="2" type="ORF">TrLO_g10534</name>
</gene>
<dbReference type="Proteomes" id="UP001165122">
    <property type="component" value="Unassembled WGS sequence"/>
</dbReference>
<feature type="domain" description="Oxidoreductase-like" evidence="1">
    <location>
        <begin position="55"/>
        <end position="86"/>
    </location>
</feature>
<keyword evidence="3" id="KW-1185">Reference proteome</keyword>
<dbReference type="EMBL" id="BRXW01000301">
    <property type="protein sequence ID" value="GMI17658.1"/>
    <property type="molecule type" value="Genomic_DNA"/>
</dbReference>
<dbReference type="Pfam" id="PF09791">
    <property type="entry name" value="Oxidored-like"/>
    <property type="match status" value="1"/>
</dbReference>
<reference evidence="3" key="1">
    <citation type="journal article" date="2023" name="Commun. Biol.">
        <title>Genome analysis of Parmales, the sister group of diatoms, reveals the evolutionary specialization of diatoms from phago-mixotrophs to photoautotrophs.</title>
        <authorList>
            <person name="Ban H."/>
            <person name="Sato S."/>
            <person name="Yoshikawa S."/>
            <person name="Yamada K."/>
            <person name="Nakamura Y."/>
            <person name="Ichinomiya M."/>
            <person name="Sato N."/>
            <person name="Blanc-Mathieu R."/>
            <person name="Endo H."/>
            <person name="Kuwata A."/>
            <person name="Ogata H."/>
        </authorList>
    </citation>
    <scope>NUCLEOTIDE SEQUENCE [LARGE SCALE GENOMIC DNA]</scope>
    <source>
        <strain evidence="3">NIES 3700</strain>
    </source>
</reference>
<evidence type="ECO:0000313" key="2">
    <source>
        <dbReference type="EMBL" id="GMI17658.1"/>
    </source>
</evidence>
<dbReference type="OrthoDB" id="61366at2759"/>
<comment type="caution">
    <text evidence="2">The sequence shown here is derived from an EMBL/GenBank/DDBJ whole genome shotgun (WGS) entry which is preliminary data.</text>
</comment>
<protein>
    <recommendedName>
        <fullName evidence="1">Oxidoreductase-like domain-containing protein</fullName>
    </recommendedName>
</protein>
<proteinExistence type="predicted"/>
<dbReference type="AlphaFoldDB" id="A0A9W7KZI2"/>
<evidence type="ECO:0000259" key="1">
    <source>
        <dbReference type="Pfam" id="PF09791"/>
    </source>
</evidence>
<organism evidence="2 3">
    <name type="scientific">Triparma laevis f. longispina</name>
    <dbReference type="NCBI Taxonomy" id="1714387"/>
    <lineage>
        <taxon>Eukaryota</taxon>
        <taxon>Sar</taxon>
        <taxon>Stramenopiles</taxon>
        <taxon>Ochrophyta</taxon>
        <taxon>Bolidophyceae</taxon>
        <taxon>Parmales</taxon>
        <taxon>Triparmaceae</taxon>
        <taxon>Triparma</taxon>
    </lineage>
</organism>